<dbReference type="RefSeq" id="WP_123863832.1">
    <property type="nucleotide sequence ID" value="NZ_BSTO01000030.1"/>
</dbReference>
<feature type="chain" id="PRO_5002109815" description="Lipoprotein" evidence="1">
    <location>
        <begin position="21"/>
        <end position="127"/>
    </location>
</feature>
<dbReference type="Proteomes" id="UP000031838">
    <property type="component" value="Chromosome 2"/>
</dbReference>
<accession>A0A0B6S4B4</accession>
<evidence type="ECO:0000256" key="1">
    <source>
        <dbReference type="SAM" id="SignalP"/>
    </source>
</evidence>
<evidence type="ECO:0000313" key="2">
    <source>
        <dbReference type="EMBL" id="AJK50513.1"/>
    </source>
</evidence>
<name>A0A0B6S4B4_BURPL</name>
<evidence type="ECO:0008006" key="4">
    <source>
        <dbReference type="Google" id="ProtNLM"/>
    </source>
</evidence>
<dbReference type="AlphaFoldDB" id="A0A0B6S4B4"/>
<reference evidence="2 3" key="2">
    <citation type="journal article" date="2016" name="Appl. Microbiol. Biotechnol.">
        <title>Mutations improving production and secretion of extracellular lipase by Burkholderia glumae PG1.</title>
        <authorList>
            <person name="Knapp A."/>
            <person name="Voget S."/>
            <person name="Gao R."/>
            <person name="Zaburannyi N."/>
            <person name="Krysciak D."/>
            <person name="Breuer M."/>
            <person name="Hauer B."/>
            <person name="Streit W.R."/>
            <person name="Muller R."/>
            <person name="Daniel R."/>
            <person name="Jaeger K.E."/>
        </authorList>
    </citation>
    <scope>NUCLEOTIDE SEQUENCE [LARGE SCALE GENOMIC DNA]</scope>
    <source>
        <strain evidence="2 3">PG1</strain>
    </source>
</reference>
<dbReference type="EMBL" id="CP002581">
    <property type="protein sequence ID" value="AJK50513.1"/>
    <property type="molecule type" value="Genomic_DNA"/>
</dbReference>
<feature type="signal peptide" evidence="1">
    <location>
        <begin position="1"/>
        <end position="20"/>
    </location>
</feature>
<protein>
    <recommendedName>
        <fullName evidence="4">Lipoprotein</fullName>
    </recommendedName>
</protein>
<dbReference type="OrthoDB" id="8636196at2"/>
<gene>
    <name evidence="2" type="ORF">BGL_2c24570</name>
</gene>
<reference evidence="3" key="1">
    <citation type="submission" date="2011-03" db="EMBL/GenBank/DDBJ databases">
        <authorList>
            <person name="Voget S."/>
            <person name="Streit W.R."/>
            <person name="Jaeger K.E."/>
            <person name="Daniel R."/>
        </authorList>
    </citation>
    <scope>NUCLEOTIDE SEQUENCE [LARGE SCALE GENOMIC DNA]</scope>
    <source>
        <strain evidence="3">PG1</strain>
    </source>
</reference>
<proteinExistence type="predicted"/>
<keyword evidence="1" id="KW-0732">Signal</keyword>
<dbReference type="HOGENOM" id="CLU_1966409_0_0_4"/>
<keyword evidence="3" id="KW-1185">Reference proteome</keyword>
<dbReference type="KEGG" id="bpla:bpln_2g24880"/>
<evidence type="ECO:0000313" key="3">
    <source>
        <dbReference type="Proteomes" id="UP000031838"/>
    </source>
</evidence>
<dbReference type="KEGG" id="bgp:BGL_2c24570"/>
<dbReference type="PROSITE" id="PS51257">
    <property type="entry name" value="PROKAR_LIPOPROTEIN"/>
    <property type="match status" value="1"/>
</dbReference>
<sequence>MRKILAIAVFALLSACQNMDGLGIGGNEKFDPAWIKQHVVIGKTTQHDIYSMYGEPDSKSTDANNSDTWVYEKNQSGNNLLSMASGMIPGMSTVNQAKNVADVHDKKGYGNGLFFWFKNGTLTNWHN</sequence>
<organism evidence="2 3">
    <name type="scientific">Burkholderia plantarii</name>
    <dbReference type="NCBI Taxonomy" id="41899"/>
    <lineage>
        <taxon>Bacteria</taxon>
        <taxon>Pseudomonadati</taxon>
        <taxon>Pseudomonadota</taxon>
        <taxon>Betaproteobacteria</taxon>
        <taxon>Burkholderiales</taxon>
        <taxon>Burkholderiaceae</taxon>
        <taxon>Burkholderia</taxon>
    </lineage>
</organism>